<protein>
    <submittedName>
        <fullName evidence="5">Dipeptidyl peptidase 1-like</fullName>
    </submittedName>
</protein>
<comment type="similarity">
    <text evidence="2">Belongs to the peptidase C1 family.</text>
</comment>
<dbReference type="InterPro" id="IPR000668">
    <property type="entry name" value="Peptidase_C1A_C"/>
</dbReference>
<dbReference type="SMART" id="SM00645">
    <property type="entry name" value="Pept_C1"/>
    <property type="match status" value="1"/>
</dbReference>
<dbReference type="EMBL" id="BQXS01011222">
    <property type="protein sequence ID" value="GKT36422.1"/>
    <property type="molecule type" value="Genomic_DNA"/>
</dbReference>
<accession>A0ABQ5KVD8</accession>
<comment type="cofactor">
    <cofactor evidence="1">
        <name>chloride</name>
        <dbReference type="ChEBI" id="CHEBI:17996"/>
    </cofactor>
</comment>
<dbReference type="InterPro" id="IPR014882">
    <property type="entry name" value="CathepsinC_exc"/>
</dbReference>
<evidence type="ECO:0000313" key="6">
    <source>
        <dbReference type="Proteomes" id="UP001057375"/>
    </source>
</evidence>
<comment type="caution">
    <text evidence="5">The sequence shown here is derived from an EMBL/GenBank/DDBJ whole genome shotgun (WGS) entry which is preliminary data.</text>
</comment>
<dbReference type="Gene3D" id="2.40.128.80">
    <property type="entry name" value="Cathepsin C, exclusion domain"/>
    <property type="match status" value="1"/>
</dbReference>
<dbReference type="Pfam" id="PF00112">
    <property type="entry name" value="Peptidase_C1"/>
    <property type="match status" value="2"/>
</dbReference>
<evidence type="ECO:0000313" key="5">
    <source>
        <dbReference type="EMBL" id="GKT36422.1"/>
    </source>
</evidence>
<dbReference type="Proteomes" id="UP001057375">
    <property type="component" value="Unassembled WGS sequence"/>
</dbReference>
<sequence>MSIAKILFVFICLFSIVVADTLADCRSTDYVGQWKFFVSDVHEDLDSNPQEYLDFYCDPITESFPNVVIMNLNDDFTVTDPNGNVLGDWTSIYNQGFELTLTTDDQDSYERWFAFSYVHYYSKTKVESECGSTYNGWVRIDSPGISGSGNNYKRTTSDWRCYYAEKQTTNNSSVSSHQTSRKPVTLVDIESPEVSAVINRLYEEGKISWFAKSYSDNESLSQTLHGSKRTQGSILSQNELVASPIYTSTHRRDMENADFPDSLDWTSYNGTDYIGTAPDQGSCGSCFAFSSAGLTEATWRIHDPESYDLSFAVSKQDIVSCSFLSQGCDGGFPRLVAGRYAMDYGFAAEDDCPYLSGDGNGNRTCLEAWGSENAREAATRYHAREYGYATSNGHYGEVNASSMVEKIQDGPLSVTFQVTDWFRHQYSGGVYDCSDLTVVLDAMREEGLALKKARNDDPIDFFYTTNHCVVAVGYGTTDDGQDFWRVRNSWTTDWGEDGYFRISRGNDACGIESLPVYIAVGEPAN</sequence>
<dbReference type="Pfam" id="PF08773">
    <property type="entry name" value="CathepsinC_exc"/>
    <property type="match status" value="1"/>
</dbReference>
<dbReference type="Gene3D" id="3.90.70.10">
    <property type="entry name" value="Cysteine proteinases"/>
    <property type="match status" value="1"/>
</dbReference>
<dbReference type="InterPro" id="IPR038765">
    <property type="entry name" value="Papain-like_cys_pep_sf"/>
</dbReference>
<evidence type="ECO:0000259" key="4">
    <source>
        <dbReference type="SMART" id="SM00645"/>
    </source>
</evidence>
<dbReference type="SUPFAM" id="SSF54001">
    <property type="entry name" value="Cysteine proteinases"/>
    <property type="match status" value="1"/>
</dbReference>
<feature type="domain" description="Peptidase C1A papain C-terminal" evidence="4">
    <location>
        <begin position="259"/>
        <end position="519"/>
    </location>
</feature>
<evidence type="ECO:0000256" key="3">
    <source>
        <dbReference type="SAM" id="SignalP"/>
    </source>
</evidence>
<keyword evidence="3" id="KW-0732">Signal</keyword>
<evidence type="ECO:0000256" key="2">
    <source>
        <dbReference type="ARBA" id="ARBA00008455"/>
    </source>
</evidence>
<dbReference type="PROSITE" id="PS00639">
    <property type="entry name" value="THIOL_PROTEASE_HIS"/>
    <property type="match status" value="1"/>
</dbReference>
<reference evidence="5" key="1">
    <citation type="submission" date="2022-03" db="EMBL/GenBank/DDBJ databases">
        <title>Draft genome sequence of Aduncisulcus paluster, a free-living microaerophilic Fornicata.</title>
        <authorList>
            <person name="Yuyama I."/>
            <person name="Kume K."/>
            <person name="Tamura T."/>
            <person name="Inagaki Y."/>
            <person name="Hashimoto T."/>
        </authorList>
    </citation>
    <scope>NUCLEOTIDE SEQUENCE</scope>
    <source>
        <strain evidence="5">NY0171</strain>
    </source>
</reference>
<organism evidence="5 6">
    <name type="scientific">Aduncisulcus paluster</name>
    <dbReference type="NCBI Taxonomy" id="2918883"/>
    <lineage>
        <taxon>Eukaryota</taxon>
        <taxon>Metamonada</taxon>
        <taxon>Carpediemonas-like organisms</taxon>
        <taxon>Aduncisulcus</taxon>
    </lineage>
</organism>
<dbReference type="InterPro" id="IPR025660">
    <property type="entry name" value="Pept_his_AS"/>
</dbReference>
<dbReference type="PRINTS" id="PR00705">
    <property type="entry name" value="PAPAIN"/>
</dbReference>
<evidence type="ECO:0000256" key="1">
    <source>
        <dbReference type="ARBA" id="ARBA00001923"/>
    </source>
</evidence>
<keyword evidence="6" id="KW-1185">Reference proteome</keyword>
<dbReference type="InterPro" id="IPR036496">
    <property type="entry name" value="CathepsinC_exc_dom_sf"/>
</dbReference>
<dbReference type="InterPro" id="IPR013128">
    <property type="entry name" value="Peptidase_C1A"/>
</dbReference>
<proteinExistence type="inferred from homology"/>
<dbReference type="SUPFAM" id="SSF75001">
    <property type="entry name" value="Dipeptidyl peptidase I (cathepsin C), exclusion domain"/>
    <property type="match status" value="1"/>
</dbReference>
<gene>
    <name evidence="5" type="ORF">ADUPG1_009391</name>
</gene>
<feature type="chain" id="PRO_5045438636" evidence="3">
    <location>
        <begin position="20"/>
        <end position="525"/>
    </location>
</feature>
<feature type="signal peptide" evidence="3">
    <location>
        <begin position="1"/>
        <end position="19"/>
    </location>
</feature>
<dbReference type="PANTHER" id="PTHR12411">
    <property type="entry name" value="CYSTEINE PROTEASE FAMILY C1-RELATED"/>
    <property type="match status" value="1"/>
</dbReference>
<name>A0ABQ5KVD8_9EUKA</name>